<keyword evidence="2" id="KW-0812">Transmembrane</keyword>
<comment type="caution">
    <text evidence="3">The sequence shown here is derived from an EMBL/GenBank/DDBJ whole genome shotgun (WGS) entry which is preliminary data.</text>
</comment>
<protein>
    <recommendedName>
        <fullName evidence="5">Secreted protein</fullName>
    </recommendedName>
</protein>
<dbReference type="RefSeq" id="WP_358352875.1">
    <property type="nucleotide sequence ID" value="NZ_JBEZFP010000025.1"/>
</dbReference>
<sequence length="192" mass="19619">MTRDGSGDEAAIRALLGGADPAGAPEYDELLRDPIPPPPLDAAAAGPVRVRGAGRFSRRARWGLVGVVAVFAGAGGVAVGWDGRASRSENTDVIRCYSDTDVGGGDTFNGAVAGIGRGAKDSGEPSPVIETCSSMWRTGMLVPGGHLRETQAGADLPVPPLITCVAHGNVSALPAFNGETCASLKLRTWPTE</sequence>
<accession>A0ABV3DGM6</accession>
<evidence type="ECO:0000256" key="2">
    <source>
        <dbReference type="SAM" id="Phobius"/>
    </source>
</evidence>
<keyword evidence="2" id="KW-1133">Transmembrane helix</keyword>
<evidence type="ECO:0008006" key="5">
    <source>
        <dbReference type="Google" id="ProtNLM"/>
    </source>
</evidence>
<organism evidence="3 4">
    <name type="scientific">Streptodolium elevatio</name>
    <dbReference type="NCBI Taxonomy" id="3157996"/>
    <lineage>
        <taxon>Bacteria</taxon>
        <taxon>Bacillati</taxon>
        <taxon>Actinomycetota</taxon>
        <taxon>Actinomycetes</taxon>
        <taxon>Kitasatosporales</taxon>
        <taxon>Streptomycetaceae</taxon>
        <taxon>Streptodolium</taxon>
    </lineage>
</organism>
<name>A0ABV3DGM6_9ACTN</name>
<dbReference type="Proteomes" id="UP001551482">
    <property type="component" value="Unassembled WGS sequence"/>
</dbReference>
<evidence type="ECO:0000313" key="3">
    <source>
        <dbReference type="EMBL" id="MEU8134319.1"/>
    </source>
</evidence>
<reference evidence="3 4" key="1">
    <citation type="submission" date="2024-06" db="EMBL/GenBank/DDBJ databases">
        <title>The Natural Products Discovery Center: Release of the First 8490 Sequenced Strains for Exploring Actinobacteria Biosynthetic Diversity.</title>
        <authorList>
            <person name="Kalkreuter E."/>
            <person name="Kautsar S.A."/>
            <person name="Yang D."/>
            <person name="Bader C.D."/>
            <person name="Teijaro C.N."/>
            <person name="Fluegel L."/>
            <person name="Davis C.M."/>
            <person name="Simpson J.R."/>
            <person name="Lauterbach L."/>
            <person name="Steele A.D."/>
            <person name="Gui C."/>
            <person name="Meng S."/>
            <person name="Li G."/>
            <person name="Viehrig K."/>
            <person name="Ye F."/>
            <person name="Su P."/>
            <person name="Kiefer A.F."/>
            <person name="Nichols A."/>
            <person name="Cepeda A.J."/>
            <person name="Yan W."/>
            <person name="Fan B."/>
            <person name="Jiang Y."/>
            <person name="Adhikari A."/>
            <person name="Zheng C.-J."/>
            <person name="Schuster L."/>
            <person name="Cowan T.M."/>
            <person name="Smanski M.J."/>
            <person name="Chevrette M.G."/>
            <person name="De Carvalho L.P.S."/>
            <person name="Shen B."/>
        </authorList>
    </citation>
    <scope>NUCLEOTIDE SEQUENCE [LARGE SCALE GENOMIC DNA]</scope>
    <source>
        <strain evidence="3 4">NPDC048946</strain>
    </source>
</reference>
<feature type="compositionally biased region" description="Low complexity" evidence="1">
    <location>
        <begin position="14"/>
        <end position="25"/>
    </location>
</feature>
<feature type="transmembrane region" description="Helical" evidence="2">
    <location>
        <begin position="62"/>
        <end position="81"/>
    </location>
</feature>
<gene>
    <name evidence="3" type="ORF">AB0C36_12505</name>
</gene>
<evidence type="ECO:0000313" key="4">
    <source>
        <dbReference type="Proteomes" id="UP001551482"/>
    </source>
</evidence>
<feature type="region of interest" description="Disordered" evidence="1">
    <location>
        <begin position="1"/>
        <end position="45"/>
    </location>
</feature>
<dbReference type="EMBL" id="JBEZFP010000025">
    <property type="protein sequence ID" value="MEU8134319.1"/>
    <property type="molecule type" value="Genomic_DNA"/>
</dbReference>
<keyword evidence="4" id="KW-1185">Reference proteome</keyword>
<evidence type="ECO:0000256" key="1">
    <source>
        <dbReference type="SAM" id="MobiDB-lite"/>
    </source>
</evidence>
<proteinExistence type="predicted"/>
<keyword evidence="2" id="KW-0472">Membrane</keyword>